<evidence type="ECO:0000313" key="2">
    <source>
        <dbReference type="Proteomes" id="UP000265618"/>
    </source>
</evidence>
<keyword evidence="2" id="KW-1185">Reference proteome</keyword>
<dbReference type="EMBL" id="BDIP01010266">
    <property type="protein sequence ID" value="GCA65225.1"/>
    <property type="molecule type" value="Genomic_DNA"/>
</dbReference>
<sequence>LSEVYAVLCKEYGWEVDAELVSKMGTKYEELKAAVQ</sequence>
<organism evidence="1 2">
    <name type="scientific">Kipferlia bialata</name>
    <dbReference type="NCBI Taxonomy" id="797122"/>
    <lineage>
        <taxon>Eukaryota</taxon>
        <taxon>Metamonada</taxon>
        <taxon>Carpediemonas-like organisms</taxon>
        <taxon>Kipferlia</taxon>
    </lineage>
</organism>
<proteinExistence type="predicted"/>
<feature type="non-terminal residue" evidence="1">
    <location>
        <position position="1"/>
    </location>
</feature>
<gene>
    <name evidence="1" type="ORF">KIPB_016594</name>
</gene>
<name>A0A391NVR7_9EUKA</name>
<feature type="non-terminal residue" evidence="1">
    <location>
        <position position="36"/>
    </location>
</feature>
<reference evidence="1 2" key="1">
    <citation type="journal article" date="2018" name="PLoS ONE">
        <title>The draft genome of Kipferlia bialata reveals reductive genome evolution in fornicate parasites.</title>
        <authorList>
            <person name="Tanifuji G."/>
            <person name="Takabayashi S."/>
            <person name="Kume K."/>
            <person name="Takagi M."/>
            <person name="Nakayama T."/>
            <person name="Kamikawa R."/>
            <person name="Inagaki Y."/>
            <person name="Hashimoto T."/>
        </authorList>
    </citation>
    <scope>NUCLEOTIDE SEQUENCE [LARGE SCALE GENOMIC DNA]</scope>
    <source>
        <strain evidence="1">NY0173</strain>
    </source>
</reference>
<accession>A0A391NVR7</accession>
<evidence type="ECO:0000313" key="1">
    <source>
        <dbReference type="EMBL" id="GCA65225.1"/>
    </source>
</evidence>
<dbReference type="Proteomes" id="UP000265618">
    <property type="component" value="Unassembled WGS sequence"/>
</dbReference>
<dbReference type="AlphaFoldDB" id="A0A391NVR7"/>
<comment type="caution">
    <text evidence="1">The sequence shown here is derived from an EMBL/GenBank/DDBJ whole genome shotgun (WGS) entry which is preliminary data.</text>
</comment>
<protein>
    <submittedName>
        <fullName evidence="1">Uncharacterized protein</fullName>
    </submittedName>
</protein>